<sequence length="138" mass="14710">MKKLSVVILLLVVFTSCTKKEVLSLADQVSGNYDVVFIESSVGNSNVPIQGNNSTIDFELTLTKVSDTFVDFQMSQLTTTGGSTNIEKAGAAMELSESMSGVIDFSVGTNKVATFENGTLRFSSTLGGEDITFVCTKL</sequence>
<evidence type="ECO:0000313" key="2">
    <source>
        <dbReference type="EMBL" id="KPM49446.1"/>
    </source>
</evidence>
<comment type="caution">
    <text evidence="2">The sequence shown here is derived from an EMBL/GenBank/DDBJ whole genome shotgun (WGS) entry which is preliminary data.</text>
</comment>
<dbReference type="RefSeq" id="WP_055143642.1">
    <property type="nucleotide sequence ID" value="NZ_JXSZ01000005.1"/>
</dbReference>
<accession>A0A0P7CA35</accession>
<dbReference type="Proteomes" id="UP000050454">
    <property type="component" value="Unassembled WGS sequence"/>
</dbReference>
<dbReference type="STRING" id="1605367.AFM12_02200"/>
<dbReference type="AlphaFoldDB" id="A0A0P7CA35"/>
<name>A0A0P7CA35_9BACT</name>
<organism evidence="2 3">
    <name type="scientific">Jiulongibacter sediminis</name>
    <dbReference type="NCBI Taxonomy" id="1605367"/>
    <lineage>
        <taxon>Bacteria</taxon>
        <taxon>Pseudomonadati</taxon>
        <taxon>Bacteroidota</taxon>
        <taxon>Cytophagia</taxon>
        <taxon>Cytophagales</taxon>
        <taxon>Leadbetterellaceae</taxon>
        <taxon>Jiulongibacter</taxon>
    </lineage>
</organism>
<evidence type="ECO:0000256" key="1">
    <source>
        <dbReference type="SAM" id="SignalP"/>
    </source>
</evidence>
<dbReference type="PROSITE" id="PS51257">
    <property type="entry name" value="PROKAR_LIPOPROTEIN"/>
    <property type="match status" value="1"/>
</dbReference>
<evidence type="ECO:0008006" key="4">
    <source>
        <dbReference type="Google" id="ProtNLM"/>
    </source>
</evidence>
<gene>
    <name evidence="2" type="ORF">AFM12_02200</name>
</gene>
<proteinExistence type="predicted"/>
<evidence type="ECO:0000313" key="3">
    <source>
        <dbReference type="Proteomes" id="UP000050454"/>
    </source>
</evidence>
<keyword evidence="1" id="KW-0732">Signal</keyword>
<feature type="signal peptide" evidence="1">
    <location>
        <begin position="1"/>
        <end position="19"/>
    </location>
</feature>
<dbReference type="EMBL" id="LGTQ01000005">
    <property type="protein sequence ID" value="KPM49446.1"/>
    <property type="molecule type" value="Genomic_DNA"/>
</dbReference>
<protein>
    <recommendedName>
        <fullName evidence="4">Lipocalin-like domain-containing protein</fullName>
    </recommendedName>
</protein>
<keyword evidence="3" id="KW-1185">Reference proteome</keyword>
<feature type="chain" id="PRO_5006136734" description="Lipocalin-like domain-containing protein" evidence="1">
    <location>
        <begin position="20"/>
        <end position="138"/>
    </location>
</feature>
<reference evidence="2 3" key="1">
    <citation type="submission" date="2015-07" db="EMBL/GenBank/DDBJ databases">
        <title>The draft genome sequence of Leadbetterella sp. JN14-9.</title>
        <authorList>
            <person name="Liu Y."/>
            <person name="Du J."/>
            <person name="Shao Z."/>
        </authorList>
    </citation>
    <scope>NUCLEOTIDE SEQUENCE [LARGE SCALE GENOMIC DNA]</scope>
    <source>
        <strain evidence="2 3">JN14-9</strain>
    </source>
</reference>